<dbReference type="AlphaFoldDB" id="A0A132NMG6"/>
<feature type="transmembrane region" description="Helical" evidence="1">
    <location>
        <begin position="16"/>
        <end position="40"/>
    </location>
</feature>
<comment type="caution">
    <text evidence="2">The sequence shown here is derived from an EMBL/GenBank/DDBJ whole genome shotgun (WGS) entry which is preliminary data.</text>
</comment>
<feature type="transmembrane region" description="Helical" evidence="1">
    <location>
        <begin position="52"/>
        <end position="69"/>
    </location>
</feature>
<evidence type="ECO:0000256" key="1">
    <source>
        <dbReference type="SAM" id="Phobius"/>
    </source>
</evidence>
<dbReference type="Proteomes" id="UP000070598">
    <property type="component" value="Unassembled WGS sequence"/>
</dbReference>
<sequence length="100" mass="9903">GRLHDRGARPRPYPALAGWAISGAGLAAVVPQIFTAAGNLPAGPRSLARATTLGYLGLLTGPPLIGFFADLTDLSAALAVPAVLALAVAAGAPLVRRAPG</sequence>
<protein>
    <recommendedName>
        <fullName evidence="4">MFS transporter</fullName>
    </recommendedName>
</protein>
<evidence type="ECO:0008006" key="4">
    <source>
        <dbReference type="Google" id="ProtNLM"/>
    </source>
</evidence>
<keyword evidence="1" id="KW-0472">Membrane</keyword>
<organism evidence="2 3">
    <name type="scientific">Carbonactinospora thermoautotrophica</name>
    <dbReference type="NCBI Taxonomy" id="1469144"/>
    <lineage>
        <taxon>Bacteria</taxon>
        <taxon>Bacillati</taxon>
        <taxon>Actinomycetota</taxon>
        <taxon>Actinomycetes</taxon>
        <taxon>Kitasatosporales</taxon>
        <taxon>Carbonactinosporaceae</taxon>
        <taxon>Carbonactinospora</taxon>
    </lineage>
</organism>
<keyword evidence="1" id="KW-1133">Transmembrane helix</keyword>
<keyword evidence="1" id="KW-0812">Transmembrane</keyword>
<reference evidence="3" key="1">
    <citation type="submission" date="2015-02" db="EMBL/GenBank/DDBJ databases">
        <title>Physiological reanalysis, assessment of diazotrophy, and genome sequences of multiple isolates of Streptomyces thermoautotrophicus.</title>
        <authorList>
            <person name="MacKellar D.C."/>
            <person name="Lieber L."/>
            <person name="Norman J."/>
            <person name="Bolger A."/>
            <person name="Tobin C."/>
            <person name="Murray J.W."/>
            <person name="Friesen M."/>
            <person name="Prell J."/>
        </authorList>
    </citation>
    <scope>NUCLEOTIDE SEQUENCE [LARGE SCALE GENOMIC DNA]</scope>
    <source>
        <strain evidence="3">UBT1</strain>
    </source>
</reference>
<evidence type="ECO:0000313" key="2">
    <source>
        <dbReference type="EMBL" id="KWX10972.1"/>
    </source>
</evidence>
<name>A0A132NMG6_9ACTN</name>
<dbReference type="InterPro" id="IPR036259">
    <property type="entry name" value="MFS_trans_sf"/>
</dbReference>
<dbReference type="SUPFAM" id="SSF103473">
    <property type="entry name" value="MFS general substrate transporter"/>
    <property type="match status" value="1"/>
</dbReference>
<gene>
    <name evidence="2" type="ORF">TR74_00475</name>
</gene>
<dbReference type="EMBL" id="JYIK01000108">
    <property type="protein sequence ID" value="KWX10972.1"/>
    <property type="molecule type" value="Genomic_DNA"/>
</dbReference>
<feature type="transmembrane region" description="Helical" evidence="1">
    <location>
        <begin position="75"/>
        <end position="95"/>
    </location>
</feature>
<feature type="non-terminal residue" evidence="2">
    <location>
        <position position="1"/>
    </location>
</feature>
<evidence type="ECO:0000313" key="3">
    <source>
        <dbReference type="Proteomes" id="UP000070598"/>
    </source>
</evidence>
<accession>A0A132NMG6</accession>
<dbReference type="PATRIC" id="fig|1469144.9.peg.5625"/>
<proteinExistence type="predicted"/>